<protein>
    <submittedName>
        <fullName evidence="1">Uncharacterized protein</fullName>
    </submittedName>
</protein>
<dbReference type="RefSeq" id="WP_373878657.1">
    <property type="nucleotide sequence ID" value="NZ_BSDR01000001.1"/>
</dbReference>
<dbReference type="AlphaFoldDB" id="A0A9W6D0G3"/>
<keyword evidence="2" id="KW-1185">Reference proteome</keyword>
<organism evidence="1 2">
    <name type="scientific">Desulforhabdus amnigena</name>
    <dbReference type="NCBI Taxonomy" id="40218"/>
    <lineage>
        <taxon>Bacteria</taxon>
        <taxon>Pseudomonadati</taxon>
        <taxon>Thermodesulfobacteriota</taxon>
        <taxon>Syntrophobacteria</taxon>
        <taxon>Syntrophobacterales</taxon>
        <taxon>Syntrophobacteraceae</taxon>
        <taxon>Desulforhabdus</taxon>
    </lineage>
</organism>
<sequence>MEETTRSHAARLAIRNFRIAADALLLIGRFKMEGRSGQVLQDSLKTLSPEIYGTMNDPKSIELKGLEYVMDRLPRGIEECCRFVMTSEEDLGDTPFVMLQPLKRRRTSYRINEKEMCFVITRGFSEIYDILTHLTFLYIEAKNIHSKMRDQEGNLTTEWKEFDKFMETEDELDSEHLNRAIWNLSIILGRTFHETKDTYEYFDRSKKEMNASNGLFKIIHSLGTGMGYIVDNQADVEIQFTPDLSHVILHQMYGKRWAAGITDKLLKLNLENRPLHIISSNLHSVVNLLYGYAAVGTGTDKKFTQDLYTFVQELRNRSDEIREYARNHGFYEVPDKSGAHIDCQIIDTANLNFEGLHPDLRINVEVVQDEKPVVLVMDYAFGTQAFELIDSLLQPMMIEGEEKNLNLRSISVMGKAGTLRGKKGDIMIPTAHVLEGSAHNYILDNDLTEEDFDGYKDVFVGPMITVLGTSLQNRDVLETFKTTSWKAVGLEMEGGHYHRAINAAMIREHISKDVKVRYAYYASDNPLKSGQTLASGSLGIEGIKPTYMITKRILEKIL</sequence>
<evidence type="ECO:0000313" key="2">
    <source>
        <dbReference type="Proteomes" id="UP001144372"/>
    </source>
</evidence>
<comment type="caution">
    <text evidence="1">The sequence shown here is derived from an EMBL/GenBank/DDBJ whole genome shotgun (WGS) entry which is preliminary data.</text>
</comment>
<proteinExistence type="predicted"/>
<evidence type="ECO:0000313" key="1">
    <source>
        <dbReference type="EMBL" id="GLI33757.1"/>
    </source>
</evidence>
<dbReference type="EMBL" id="BSDR01000001">
    <property type="protein sequence ID" value="GLI33757.1"/>
    <property type="molecule type" value="Genomic_DNA"/>
</dbReference>
<dbReference type="Pfam" id="PF21850">
    <property type="entry name" value="DUF6909"/>
    <property type="match status" value="2"/>
</dbReference>
<dbReference type="InterPro" id="IPR054204">
    <property type="entry name" value="DUF6909"/>
</dbReference>
<reference evidence="1" key="1">
    <citation type="submission" date="2022-12" db="EMBL/GenBank/DDBJ databases">
        <title>Reference genome sequencing for broad-spectrum identification of bacterial and archaeal isolates by mass spectrometry.</title>
        <authorList>
            <person name="Sekiguchi Y."/>
            <person name="Tourlousse D.M."/>
        </authorList>
    </citation>
    <scope>NUCLEOTIDE SEQUENCE</scope>
    <source>
        <strain evidence="1">ASRB1</strain>
    </source>
</reference>
<gene>
    <name evidence="1" type="ORF">DAMNIGENAA_11900</name>
</gene>
<name>A0A9W6D0G3_9BACT</name>
<dbReference type="Proteomes" id="UP001144372">
    <property type="component" value="Unassembled WGS sequence"/>
</dbReference>
<accession>A0A9W6D0G3</accession>